<proteinExistence type="predicted"/>
<dbReference type="EMBL" id="SACT01000001">
    <property type="protein sequence ID" value="RVT53757.1"/>
    <property type="molecule type" value="Genomic_DNA"/>
</dbReference>
<organism evidence="1 2">
    <name type="scientific">Rubrivivax albus</name>
    <dbReference type="NCBI Taxonomy" id="2499835"/>
    <lineage>
        <taxon>Bacteria</taxon>
        <taxon>Pseudomonadati</taxon>
        <taxon>Pseudomonadota</taxon>
        <taxon>Betaproteobacteria</taxon>
        <taxon>Burkholderiales</taxon>
        <taxon>Sphaerotilaceae</taxon>
        <taxon>Rubrivivax</taxon>
    </lineage>
</organism>
<dbReference type="AlphaFoldDB" id="A0A3S2U4Z4"/>
<comment type="caution">
    <text evidence="1">The sequence shown here is derived from an EMBL/GenBank/DDBJ whole genome shotgun (WGS) entry which is preliminary data.</text>
</comment>
<evidence type="ECO:0000313" key="1">
    <source>
        <dbReference type="EMBL" id="RVT53757.1"/>
    </source>
</evidence>
<gene>
    <name evidence="1" type="ORF">ENE75_02365</name>
</gene>
<keyword evidence="2" id="KW-1185">Reference proteome</keyword>
<protein>
    <submittedName>
        <fullName evidence="1">DUF429 domain-containing protein</fullName>
    </submittedName>
</protein>
<accession>A0A3S2U4Z4</accession>
<dbReference type="Proteomes" id="UP000288178">
    <property type="component" value="Unassembled WGS sequence"/>
</dbReference>
<reference evidence="1 2" key="1">
    <citation type="submission" date="2019-01" db="EMBL/GenBank/DDBJ databases">
        <authorList>
            <person name="Chen W.-M."/>
        </authorList>
    </citation>
    <scope>NUCLEOTIDE SEQUENCE [LARGE SCALE GENOMIC DNA]</scope>
    <source>
        <strain evidence="1 2">ICH-3</strain>
    </source>
</reference>
<sequence length="270" mass="28585">MTLHLLGVDFTSAPTRRKPITVARGRLAVGVLRLDAVEALVSMPAFEAVLAEPGPWMGAFDFPFGLPRAFVDAQALGATVAEVSAAVHARCAARMDFRALVDGWGQGLPHRATDLALGPGLRSTSPLQTRYVPVGFMWFEGLSRLLAAGVSLPGLHAADPQRQALEGYPGALAHAVLGRRSYKNSDESDRLIARIDLVDALEQGRVPAPYLGAPRLKLGHALRESLVADASGDRLDAVLCLVQAAWAAGQPALAQPPQVDAVEGWILGAR</sequence>
<dbReference type="OrthoDB" id="8557416at2"/>
<evidence type="ECO:0000313" key="2">
    <source>
        <dbReference type="Proteomes" id="UP000288178"/>
    </source>
</evidence>
<name>A0A3S2U4Z4_9BURK</name>
<dbReference type="RefSeq" id="WP_128195240.1">
    <property type="nucleotide sequence ID" value="NZ_SACT01000001.1"/>
</dbReference>